<dbReference type="HAMAP" id="MF_00737">
    <property type="entry name" value="Formimidoylglutam"/>
    <property type="match status" value="1"/>
</dbReference>
<evidence type="ECO:0000256" key="8">
    <source>
        <dbReference type="PROSITE-ProRule" id="PRU00742"/>
    </source>
</evidence>
<comment type="similarity">
    <text evidence="5 8 9">Belongs to the arginase family.</text>
</comment>
<dbReference type="GO" id="GO:0008783">
    <property type="term" value="F:agmatinase activity"/>
    <property type="evidence" value="ECO:0007669"/>
    <property type="project" value="TreeGrafter"/>
</dbReference>
<feature type="binding site" evidence="7">
    <location>
        <position position="253"/>
    </location>
    <ligand>
        <name>Mn(2+)</name>
        <dbReference type="ChEBI" id="CHEBI:29035"/>
        <label>1</label>
    </ligand>
</feature>
<proteinExistence type="inferred from homology"/>
<dbReference type="PANTHER" id="PTHR11358">
    <property type="entry name" value="ARGINASE/AGMATINASE"/>
    <property type="match status" value="1"/>
</dbReference>
<protein>
    <recommendedName>
        <fullName evidence="5 6">Formimidoylglutamase</fullName>
        <ecNumber evidence="5 6">3.5.3.8</ecNumber>
    </recommendedName>
    <alternativeName>
        <fullName evidence="5">Formiminoglutamase</fullName>
    </alternativeName>
    <alternativeName>
        <fullName evidence="5">Formiminoglutamate hydrolase</fullName>
    </alternativeName>
</protein>
<feature type="binding site" evidence="5 7">
    <location>
        <position position="163"/>
    </location>
    <ligand>
        <name>Mn(2+)</name>
        <dbReference type="ChEBI" id="CHEBI:29035"/>
        <label>1</label>
    </ligand>
</feature>
<dbReference type="PIRSF" id="PIRSF036979">
    <property type="entry name" value="Arginase"/>
    <property type="match status" value="1"/>
</dbReference>
<dbReference type="EMBL" id="QWEZ01000001">
    <property type="protein sequence ID" value="RRJ83623.1"/>
    <property type="molecule type" value="Genomic_DNA"/>
</dbReference>
<keyword evidence="3 5" id="KW-0369">Histidine metabolism</keyword>
<dbReference type="GO" id="GO:0019557">
    <property type="term" value="P:L-histidine catabolic process to glutamate and formate"/>
    <property type="evidence" value="ECO:0007669"/>
    <property type="project" value="UniProtKB-UniPathway"/>
</dbReference>
<dbReference type="GO" id="GO:0019556">
    <property type="term" value="P:L-histidine catabolic process to glutamate and formamide"/>
    <property type="evidence" value="ECO:0007669"/>
    <property type="project" value="UniProtKB-UniRule"/>
</dbReference>
<evidence type="ECO:0000256" key="4">
    <source>
        <dbReference type="ARBA" id="ARBA00023211"/>
    </source>
</evidence>
<comment type="catalytic activity">
    <reaction evidence="5">
        <text>N-formimidoyl-L-glutamate + H2O = formamide + L-glutamate</text>
        <dbReference type="Rhea" id="RHEA:22492"/>
        <dbReference type="ChEBI" id="CHEBI:15377"/>
        <dbReference type="ChEBI" id="CHEBI:16397"/>
        <dbReference type="ChEBI" id="CHEBI:29985"/>
        <dbReference type="ChEBI" id="CHEBI:58928"/>
        <dbReference type="EC" id="3.5.3.8"/>
    </reaction>
</comment>
<feature type="binding site" evidence="5">
    <location>
        <position position="253"/>
    </location>
    <ligand>
        <name>Mn(2+)</name>
        <dbReference type="ChEBI" id="CHEBI:29035"/>
        <label>2</label>
    </ligand>
</feature>
<comment type="caution">
    <text evidence="10">The sequence shown here is derived from an EMBL/GenBank/DDBJ whole genome shotgun (WGS) entry which is preliminary data.</text>
</comment>
<comment type="cofactor">
    <cofactor evidence="5 7">
        <name>Mn(2+)</name>
        <dbReference type="ChEBI" id="CHEBI:29035"/>
    </cofactor>
    <text evidence="5 7">Binds 2 manganese ions per subunit.</text>
</comment>
<dbReference type="PROSITE" id="PS01053">
    <property type="entry name" value="ARGINASE_1"/>
    <property type="match status" value="1"/>
</dbReference>
<keyword evidence="11" id="KW-1185">Reference proteome</keyword>
<dbReference type="EC" id="3.5.3.8" evidence="5 6"/>
<reference evidence="10 11" key="2">
    <citation type="submission" date="2018-12" db="EMBL/GenBank/DDBJ databases">
        <title>Simiduia agarivorans gen. nov., sp. nov., a marine, agarolytic bacterium isolated from shallow coastal water from Keelung, Taiwan.</title>
        <authorList>
            <person name="Shieh W.Y."/>
        </authorList>
    </citation>
    <scope>NUCLEOTIDE SEQUENCE [LARGE SCALE GENOMIC DNA]</scope>
    <source>
        <strain evidence="10 11">GTF-13</strain>
    </source>
</reference>
<keyword evidence="1 5" id="KW-0479">Metal-binding</keyword>
<dbReference type="GO" id="GO:0030145">
    <property type="term" value="F:manganese ion binding"/>
    <property type="evidence" value="ECO:0007669"/>
    <property type="project" value="UniProtKB-UniRule"/>
</dbReference>
<dbReference type="PRINTS" id="PR00116">
    <property type="entry name" value="ARGINASE"/>
</dbReference>
<evidence type="ECO:0000256" key="5">
    <source>
        <dbReference type="HAMAP-Rule" id="MF_00737"/>
    </source>
</evidence>
<evidence type="ECO:0000256" key="3">
    <source>
        <dbReference type="ARBA" id="ARBA00022808"/>
    </source>
</evidence>
<dbReference type="GO" id="GO:0050415">
    <property type="term" value="F:formimidoylglutamase activity"/>
    <property type="evidence" value="ECO:0007669"/>
    <property type="project" value="UniProtKB-UniRule"/>
</dbReference>
<dbReference type="PROSITE" id="PS51409">
    <property type="entry name" value="ARGINASE_2"/>
    <property type="match status" value="1"/>
</dbReference>
<dbReference type="Gene3D" id="3.40.800.10">
    <property type="entry name" value="Ureohydrolase domain"/>
    <property type="match status" value="1"/>
</dbReference>
<organism evidence="10 11">
    <name type="scientific">Aestuariirhabdus litorea</name>
    <dbReference type="NCBI Taxonomy" id="2528527"/>
    <lineage>
        <taxon>Bacteria</taxon>
        <taxon>Pseudomonadati</taxon>
        <taxon>Pseudomonadota</taxon>
        <taxon>Gammaproteobacteria</taxon>
        <taxon>Oceanospirillales</taxon>
        <taxon>Aestuariirhabdaceae</taxon>
        <taxon>Aestuariirhabdus</taxon>
    </lineage>
</organism>
<keyword evidence="4 5" id="KW-0464">Manganese</keyword>
<dbReference type="Pfam" id="PF00491">
    <property type="entry name" value="Arginase"/>
    <property type="match status" value="1"/>
</dbReference>
<feature type="binding site" evidence="5 7">
    <location>
        <position position="159"/>
    </location>
    <ligand>
        <name>Mn(2+)</name>
        <dbReference type="ChEBI" id="CHEBI:29035"/>
        <label>1</label>
    </ligand>
</feature>
<comment type="pathway">
    <text evidence="5">Amino-acid degradation; L-histidine degradation into L-glutamate; L-glutamate from N-formimidoyl-L-glutamate (hydrolase route): step 1/1.</text>
</comment>
<evidence type="ECO:0000256" key="7">
    <source>
        <dbReference type="PIRSR" id="PIRSR036979-1"/>
    </source>
</evidence>
<dbReference type="InterPro" id="IPR006035">
    <property type="entry name" value="Ureohydrolase"/>
</dbReference>
<dbReference type="AlphaFoldDB" id="A0A3P3VS42"/>
<dbReference type="InterPro" id="IPR005923">
    <property type="entry name" value="HutG"/>
</dbReference>
<dbReference type="RefSeq" id="WP_125013764.1">
    <property type="nucleotide sequence ID" value="NZ_QWEZ01000001.1"/>
</dbReference>
<gene>
    <name evidence="5 10" type="primary">hutG</name>
    <name evidence="10" type="ORF">D0544_00415</name>
</gene>
<comment type="function">
    <text evidence="5">Catalyzes the conversion of N-formimidoyl-L-glutamate to L-glutamate and formamide.</text>
</comment>
<evidence type="ECO:0000313" key="10">
    <source>
        <dbReference type="EMBL" id="RRJ83623.1"/>
    </source>
</evidence>
<accession>A0A3P3VS42</accession>
<feature type="binding site" evidence="5">
    <location>
        <position position="159"/>
    </location>
    <ligand>
        <name>Mn(2+)</name>
        <dbReference type="ChEBI" id="CHEBI:29035"/>
        <label>2</label>
    </ligand>
</feature>
<evidence type="ECO:0000256" key="6">
    <source>
        <dbReference type="NCBIfam" id="TIGR01227"/>
    </source>
</evidence>
<evidence type="ECO:0000256" key="9">
    <source>
        <dbReference type="RuleBase" id="RU003684"/>
    </source>
</evidence>
<dbReference type="Proteomes" id="UP000280792">
    <property type="component" value="Unassembled WGS sequence"/>
</dbReference>
<dbReference type="InterPro" id="IPR023696">
    <property type="entry name" value="Ureohydrolase_dom_sf"/>
</dbReference>
<feature type="binding site" evidence="5 7">
    <location>
        <position position="127"/>
    </location>
    <ligand>
        <name>Mn(2+)</name>
        <dbReference type="ChEBI" id="CHEBI:29035"/>
        <label>1</label>
    </ligand>
</feature>
<reference evidence="10 11" key="1">
    <citation type="submission" date="2018-08" db="EMBL/GenBank/DDBJ databases">
        <authorList>
            <person name="Khan S.A."/>
        </authorList>
    </citation>
    <scope>NUCLEOTIDE SEQUENCE [LARGE SCALE GENOMIC DNA]</scope>
    <source>
        <strain evidence="10 11">GTF-13</strain>
    </source>
</reference>
<feature type="binding site" evidence="5 7">
    <location>
        <position position="251"/>
    </location>
    <ligand>
        <name>Mn(2+)</name>
        <dbReference type="ChEBI" id="CHEBI:29035"/>
        <label>1</label>
    </ligand>
</feature>
<sequence length="327" mass="35978">MYQSADMSLWRGRSDPLDGRRGERWHHRMLPYPLDGELPVDEGVVISGFCCDEGVRRNQGRTGAALGPDALRRALAGLPATFQGPIYDAGNLLCDGQQLEQAQARFSDHCTSILDSGHRLLLLGGGHEIAWGSFLGLQNHLLRQGGGDPRVRIGIINFDAHFDLRNPAAGPSSGTPFHQIAVHCQAQQQPFRYLCLGVSETANTPILFDYAEQFDVEWRLDREMTLLQLEECRKQLQRFISQVDWIHLSIDLDVLPAATMPGVSAPACPGVSLEMVEALLPLVTAARHPSGRPKLQLAELAEYNPQFDPTGVGARAAARLAYRLLSD</sequence>
<dbReference type="NCBIfam" id="TIGR01227">
    <property type="entry name" value="hutG"/>
    <property type="match status" value="1"/>
</dbReference>
<evidence type="ECO:0000313" key="11">
    <source>
        <dbReference type="Proteomes" id="UP000280792"/>
    </source>
</evidence>
<feature type="binding site" evidence="7">
    <location>
        <position position="161"/>
    </location>
    <ligand>
        <name>Mn(2+)</name>
        <dbReference type="ChEBI" id="CHEBI:29035"/>
        <label>1</label>
    </ligand>
</feature>
<evidence type="ECO:0000256" key="2">
    <source>
        <dbReference type="ARBA" id="ARBA00022801"/>
    </source>
</evidence>
<dbReference type="PANTHER" id="PTHR11358:SF35">
    <property type="entry name" value="FORMIMIDOYLGLUTAMASE"/>
    <property type="match status" value="1"/>
</dbReference>
<keyword evidence="2 5" id="KW-0378">Hydrolase</keyword>
<dbReference type="CDD" id="cd09988">
    <property type="entry name" value="Formimidoylglutamase"/>
    <property type="match status" value="1"/>
</dbReference>
<evidence type="ECO:0000256" key="1">
    <source>
        <dbReference type="ARBA" id="ARBA00022723"/>
    </source>
</evidence>
<feature type="binding site" evidence="5">
    <location>
        <position position="251"/>
    </location>
    <ligand>
        <name>Mn(2+)</name>
        <dbReference type="ChEBI" id="CHEBI:29035"/>
        <label>2</label>
    </ligand>
</feature>
<dbReference type="UniPathway" id="UPA00379">
    <property type="reaction ID" value="UER00552"/>
</dbReference>
<dbReference type="InterPro" id="IPR020855">
    <property type="entry name" value="Ureohydrolase_Mn_BS"/>
</dbReference>
<name>A0A3P3VS42_9GAMM</name>
<dbReference type="GO" id="GO:0033389">
    <property type="term" value="P:putrescine biosynthetic process from arginine, via agmatine"/>
    <property type="evidence" value="ECO:0007669"/>
    <property type="project" value="TreeGrafter"/>
</dbReference>
<feature type="binding site" evidence="5">
    <location>
        <position position="161"/>
    </location>
    <ligand>
        <name>Mn(2+)</name>
        <dbReference type="ChEBI" id="CHEBI:29035"/>
        <label>2</label>
    </ligand>
</feature>
<dbReference type="SUPFAM" id="SSF52768">
    <property type="entry name" value="Arginase/deacetylase"/>
    <property type="match status" value="1"/>
</dbReference>